<organism evidence="1 2">
    <name type="scientific">Synechocystis salina LEGE 00031</name>
    <dbReference type="NCBI Taxonomy" id="1828736"/>
    <lineage>
        <taxon>Bacteria</taxon>
        <taxon>Bacillati</taxon>
        <taxon>Cyanobacteriota</taxon>
        <taxon>Cyanophyceae</taxon>
        <taxon>Synechococcales</taxon>
        <taxon>Merismopediaceae</taxon>
        <taxon>Synechocystis</taxon>
    </lineage>
</organism>
<dbReference type="RefSeq" id="WP_194020483.1">
    <property type="nucleotide sequence ID" value="NZ_JADEVV010000046.1"/>
</dbReference>
<dbReference type="Pfam" id="PF12527">
    <property type="entry name" value="DUF3727"/>
    <property type="match status" value="1"/>
</dbReference>
<dbReference type="InterPro" id="IPR009711">
    <property type="entry name" value="UPF0473"/>
</dbReference>
<comment type="caution">
    <text evidence="1">The sequence shown here is derived from an EMBL/GenBank/DDBJ whole genome shotgun (WGS) entry which is preliminary data.</text>
</comment>
<proteinExistence type="predicted"/>
<keyword evidence="2" id="KW-1185">Reference proteome</keyword>
<dbReference type="EMBL" id="JADEVV010000046">
    <property type="protein sequence ID" value="MBE9255016.1"/>
    <property type="molecule type" value="Genomic_DNA"/>
</dbReference>
<dbReference type="InterPro" id="IPR022203">
    <property type="entry name" value="DUF3727"/>
</dbReference>
<dbReference type="Proteomes" id="UP000658720">
    <property type="component" value="Unassembled WGS sequence"/>
</dbReference>
<dbReference type="Pfam" id="PF06949">
    <property type="entry name" value="DUF1292"/>
    <property type="match status" value="1"/>
</dbReference>
<dbReference type="PANTHER" id="PTHR36061:SF3">
    <property type="entry name" value="OS04G0692200 PROTEIN"/>
    <property type="match status" value="1"/>
</dbReference>
<evidence type="ECO:0000313" key="2">
    <source>
        <dbReference type="Proteomes" id="UP000658720"/>
    </source>
</evidence>
<protein>
    <submittedName>
        <fullName evidence="1">DUF3727 domain-containing protein</fullName>
    </submittedName>
</protein>
<evidence type="ECO:0000313" key="1">
    <source>
        <dbReference type="EMBL" id="MBE9255016.1"/>
    </source>
</evidence>
<reference evidence="1 2" key="1">
    <citation type="submission" date="2020-10" db="EMBL/GenBank/DDBJ databases">
        <authorList>
            <person name="Castelo-Branco R."/>
            <person name="Eusebio N."/>
            <person name="Adriana R."/>
            <person name="Vieira A."/>
            <person name="Brugerolle De Fraissinette N."/>
            <person name="Rezende De Castro R."/>
            <person name="Schneider M.P."/>
            <person name="Vasconcelos V."/>
            <person name="Leao P.N."/>
        </authorList>
    </citation>
    <scope>NUCLEOTIDE SEQUENCE [LARGE SCALE GENOMIC DNA]</scope>
    <source>
        <strain evidence="1 2">LEGE 00031</strain>
    </source>
</reference>
<accession>A0ABR9VUH9</accession>
<sequence>MSAYLFNQENEPDESDSITLYDEAGRALDCYVENSLEEEDAQYLLLMPVDIPVVIIAWEDDDEETEDAEAILLEDQEEISRIFADAKAVLAELDLSLKYTAYTLTVSGELPPIEDEDILTLEIEGNDAAAEMEEEELQFLASFYHEEERYSIYTPLAPLLFLAKAVSETEIELVHPDNDDLKHILEELLFEDAD</sequence>
<name>A0ABR9VUH9_9SYNC</name>
<gene>
    <name evidence="1" type="ORF">IQ217_14440</name>
</gene>
<dbReference type="PANTHER" id="PTHR36061">
    <property type="match status" value="1"/>
</dbReference>